<name>A0A6C0UUE8_HALVO</name>
<dbReference type="KEGG" id="hale:G3A49_13640"/>
<dbReference type="GeneID" id="44084471"/>
<accession>A0A6C0UUE8</accession>
<organism evidence="1 2">
    <name type="scientific">Haloferax volcanii</name>
    <name type="common">Halobacterium volcanii</name>
    <dbReference type="NCBI Taxonomy" id="2246"/>
    <lineage>
        <taxon>Archaea</taxon>
        <taxon>Methanobacteriati</taxon>
        <taxon>Methanobacteriota</taxon>
        <taxon>Stenosarchaea group</taxon>
        <taxon>Halobacteria</taxon>
        <taxon>Halobacteriales</taxon>
        <taxon>Haloferacaceae</taxon>
        <taxon>Haloferax</taxon>
    </lineage>
</organism>
<dbReference type="Proteomes" id="UP000465667">
    <property type="component" value="Chromosome"/>
</dbReference>
<dbReference type="EMBL" id="CP048738">
    <property type="protein sequence ID" value="QIB79112.1"/>
    <property type="molecule type" value="Genomic_DNA"/>
</dbReference>
<reference evidence="1 2" key="1">
    <citation type="submission" date="2020-02" db="EMBL/GenBank/DDBJ databases">
        <title>Whole genome sequence of Haloferax alexandrinus pws1.</title>
        <authorList>
            <person name="Verma D.K."/>
            <person name="Gopal K."/>
            <person name="Prasad E.S."/>
        </authorList>
    </citation>
    <scope>NUCLEOTIDE SEQUENCE [LARGE SCALE GENOMIC DNA]</scope>
    <source>
        <strain evidence="2">wsp1</strain>
    </source>
</reference>
<evidence type="ECO:0000313" key="2">
    <source>
        <dbReference type="Proteomes" id="UP000465667"/>
    </source>
</evidence>
<protein>
    <submittedName>
        <fullName evidence="1">Uncharacterized protein</fullName>
    </submittedName>
</protein>
<dbReference type="AlphaFoldDB" id="A0A6C0UUE8"/>
<dbReference type="RefSeq" id="WP_163489381.1">
    <property type="nucleotide sequence ID" value="NZ_CP048738.1"/>
</dbReference>
<proteinExistence type="predicted"/>
<gene>
    <name evidence="1" type="ORF">G3A49_13640</name>
</gene>
<evidence type="ECO:0000313" key="1">
    <source>
        <dbReference type="EMBL" id="QIB79112.1"/>
    </source>
</evidence>
<sequence length="171" mass="19020">MSSDFEERFTENMRLAGKALEENGYDVVDYHAFIREHNSGISYANHADNPEQALNDTLDEITGEEIVMNIDGADLAEMARSQGDLSQALYQTVNGGISIDEPTVTKEEWTGEAPAFGTIIHYTPQDPDDYFTIGTSETMPPYTMEDAHNQVNDIRQILENTGLETEEGHIG</sequence>